<name>A0A414B570_9FIRM</name>
<dbReference type="Proteomes" id="UP000284621">
    <property type="component" value="Unassembled WGS sequence"/>
</dbReference>
<comment type="caution">
    <text evidence="1">The sequence shown here is derived from an EMBL/GenBank/DDBJ whole genome shotgun (WGS) entry which is preliminary data.</text>
</comment>
<accession>A0A414B570</accession>
<gene>
    <name evidence="1" type="ORF">DW833_08725</name>
</gene>
<dbReference type="AlphaFoldDB" id="A0A414B570"/>
<dbReference type="RefSeq" id="WP_118381173.1">
    <property type="nucleotide sequence ID" value="NZ_CABJFJ010000009.1"/>
</dbReference>
<reference evidence="1 2" key="1">
    <citation type="submission" date="2018-08" db="EMBL/GenBank/DDBJ databases">
        <title>A genome reference for cultivated species of the human gut microbiota.</title>
        <authorList>
            <person name="Zou Y."/>
            <person name="Xue W."/>
            <person name="Luo G."/>
        </authorList>
    </citation>
    <scope>NUCLEOTIDE SEQUENCE [LARGE SCALE GENOMIC DNA]</scope>
    <source>
        <strain evidence="1 2">AM34-3LB</strain>
    </source>
</reference>
<proteinExistence type="predicted"/>
<dbReference type="EMBL" id="QSID01000009">
    <property type="protein sequence ID" value="RHC64138.1"/>
    <property type="molecule type" value="Genomic_DNA"/>
</dbReference>
<evidence type="ECO:0000313" key="1">
    <source>
        <dbReference type="EMBL" id="RHC64138.1"/>
    </source>
</evidence>
<protein>
    <submittedName>
        <fullName evidence="1">Uncharacterized protein</fullName>
    </submittedName>
</protein>
<organism evidence="1 2">
    <name type="scientific">Anaerobutyricum hallii</name>
    <dbReference type="NCBI Taxonomy" id="39488"/>
    <lineage>
        <taxon>Bacteria</taxon>
        <taxon>Bacillati</taxon>
        <taxon>Bacillota</taxon>
        <taxon>Clostridia</taxon>
        <taxon>Lachnospirales</taxon>
        <taxon>Lachnospiraceae</taxon>
        <taxon>Anaerobutyricum</taxon>
    </lineage>
</organism>
<sequence length="71" mass="8715">MNKIVICKRCKKPEYWGEMRWISGMQICRDCYKAECERKNGELYIWNDLDGKRPTKEEYMRQEGKRCENMN</sequence>
<evidence type="ECO:0000313" key="2">
    <source>
        <dbReference type="Proteomes" id="UP000284621"/>
    </source>
</evidence>
<keyword evidence="2" id="KW-1185">Reference proteome</keyword>